<evidence type="ECO:0000256" key="2">
    <source>
        <dbReference type="ARBA" id="ARBA00022840"/>
    </source>
</evidence>
<dbReference type="GO" id="GO:0016887">
    <property type="term" value="F:ATP hydrolysis activity"/>
    <property type="evidence" value="ECO:0007669"/>
    <property type="project" value="TreeGrafter"/>
</dbReference>
<keyword evidence="1" id="KW-0547">Nucleotide-binding</keyword>
<evidence type="ECO:0000313" key="4">
    <source>
        <dbReference type="Proteomes" id="UP000184603"/>
    </source>
</evidence>
<evidence type="ECO:0000256" key="1">
    <source>
        <dbReference type="ARBA" id="ARBA00022741"/>
    </source>
</evidence>
<dbReference type="GO" id="GO:0005829">
    <property type="term" value="C:cytosol"/>
    <property type="evidence" value="ECO:0007669"/>
    <property type="project" value="TreeGrafter"/>
</dbReference>
<dbReference type="Pfam" id="PF10609">
    <property type="entry name" value="ParA"/>
    <property type="match status" value="1"/>
</dbReference>
<name>A0A1M7YBA3_9BACT</name>
<keyword evidence="2" id="KW-0067">ATP-binding</keyword>
<reference evidence="3 4" key="1">
    <citation type="submission" date="2016-12" db="EMBL/GenBank/DDBJ databases">
        <authorList>
            <person name="Song W.-J."/>
            <person name="Kurnit D.M."/>
        </authorList>
    </citation>
    <scope>NUCLEOTIDE SEQUENCE [LARGE SCALE GENOMIC DNA]</scope>
    <source>
        <strain evidence="3 4">DSM 18488</strain>
    </source>
</reference>
<dbReference type="Gene3D" id="3.40.50.300">
    <property type="entry name" value="P-loop containing nucleotide triphosphate hydrolases"/>
    <property type="match status" value="1"/>
</dbReference>
<dbReference type="EMBL" id="FRFE01000016">
    <property type="protein sequence ID" value="SHO49907.1"/>
    <property type="molecule type" value="Genomic_DNA"/>
</dbReference>
<dbReference type="InterPro" id="IPR027417">
    <property type="entry name" value="P-loop_NTPase"/>
</dbReference>
<proteinExistence type="predicted"/>
<dbReference type="SUPFAM" id="SSF52540">
    <property type="entry name" value="P-loop containing nucleoside triphosphate hydrolases"/>
    <property type="match status" value="1"/>
</dbReference>
<dbReference type="Proteomes" id="UP000184603">
    <property type="component" value="Unassembled WGS sequence"/>
</dbReference>
<dbReference type="InterPro" id="IPR033756">
    <property type="entry name" value="YlxH/NBP35"/>
</dbReference>
<organism evidence="3 4">
    <name type="scientific">Desulfopila aestuarii DSM 18488</name>
    <dbReference type="NCBI Taxonomy" id="1121416"/>
    <lineage>
        <taxon>Bacteria</taxon>
        <taxon>Pseudomonadati</taxon>
        <taxon>Thermodesulfobacteriota</taxon>
        <taxon>Desulfobulbia</taxon>
        <taxon>Desulfobulbales</taxon>
        <taxon>Desulfocapsaceae</taxon>
        <taxon>Desulfopila</taxon>
    </lineage>
</organism>
<sequence length="305" mass="33254">MTITISVGSGKGGTGKSMVIANLALLLTKQGRRVCIVDLDLGGPDIHILYGLLKPERTLTDFLTRQTEEIIDVITTIPYCGVQLIPGTGNTLHTANLSFQEKQRLFRSLETIDTDVLLIDVGAGTSYHALDFFMHSDIQLCVTSPEPTAIMDFYTFLQLATIRKALSGFLSQSDVGTALRESTFDSLSEVFAAAEYIRPGARDLAQQALHTFNPLLIVNKVRAGTRLNLLKLRTLAQKYLGIYLPDLGEIPYDGEVDASLRAFLPVAEYAPNSPAALALTECSVKLGKVIDLYLRKRSAGGPHVQ</sequence>
<keyword evidence="3" id="KW-0282">Flagellum</keyword>
<dbReference type="PANTHER" id="PTHR43384:SF4">
    <property type="entry name" value="CELLULOSE BIOSYNTHESIS PROTEIN BCSQ-RELATED"/>
    <property type="match status" value="1"/>
</dbReference>
<evidence type="ECO:0000313" key="3">
    <source>
        <dbReference type="EMBL" id="SHO49907.1"/>
    </source>
</evidence>
<dbReference type="PANTHER" id="PTHR43384">
    <property type="entry name" value="SEPTUM SITE-DETERMINING PROTEIN MIND HOMOLOG, CHLOROPLASTIC-RELATED"/>
    <property type="match status" value="1"/>
</dbReference>
<dbReference type="AlphaFoldDB" id="A0A1M7YBA3"/>
<protein>
    <submittedName>
        <fullName evidence="3">Flagellar biosynthesis protein FlhG</fullName>
    </submittedName>
</protein>
<dbReference type="OrthoDB" id="9773088at2"/>
<keyword evidence="3" id="KW-0966">Cell projection</keyword>
<dbReference type="RefSeq" id="WP_073614622.1">
    <property type="nucleotide sequence ID" value="NZ_FRFE01000016.1"/>
</dbReference>
<dbReference type="GO" id="GO:0005524">
    <property type="term" value="F:ATP binding"/>
    <property type="evidence" value="ECO:0007669"/>
    <property type="project" value="UniProtKB-KW"/>
</dbReference>
<dbReference type="InterPro" id="IPR050625">
    <property type="entry name" value="ParA/MinD_ATPase"/>
</dbReference>
<accession>A0A1M7YBA3</accession>
<keyword evidence="3" id="KW-0969">Cilium</keyword>
<gene>
    <name evidence="3" type="ORF">SAMN02745220_03148</name>
</gene>
<dbReference type="GO" id="GO:0009898">
    <property type="term" value="C:cytoplasmic side of plasma membrane"/>
    <property type="evidence" value="ECO:0007669"/>
    <property type="project" value="TreeGrafter"/>
</dbReference>
<dbReference type="STRING" id="1121416.SAMN02745220_03148"/>
<dbReference type="GO" id="GO:0051782">
    <property type="term" value="P:negative regulation of cell division"/>
    <property type="evidence" value="ECO:0007669"/>
    <property type="project" value="TreeGrafter"/>
</dbReference>
<keyword evidence="4" id="KW-1185">Reference proteome</keyword>